<dbReference type="AlphaFoldDB" id="A0A7G2E0D9"/>
<keyword evidence="5" id="KW-0648">Protein biosynthesis</keyword>
<accession>A0A7G2E0D9</accession>
<dbReference type="Proteomes" id="UP000516314">
    <property type="component" value="Chromosome 1"/>
</dbReference>
<evidence type="ECO:0000256" key="6">
    <source>
        <dbReference type="SAM" id="MobiDB-lite"/>
    </source>
</evidence>
<dbReference type="Pfam" id="PF00736">
    <property type="entry name" value="EF1_GNE"/>
    <property type="match status" value="1"/>
</dbReference>
<dbReference type="PANTHER" id="PTHR11595">
    <property type="entry name" value="EF-HAND AND COILED-COIL DOMAIN-CONTAINING FAMILY MEMBER"/>
    <property type="match status" value="1"/>
</dbReference>
<evidence type="ECO:0000256" key="2">
    <source>
        <dbReference type="ARBA" id="ARBA00007411"/>
    </source>
</evidence>
<evidence type="ECO:0000313" key="8">
    <source>
        <dbReference type="EMBL" id="CAD5314070.1"/>
    </source>
</evidence>
<feature type="compositionally biased region" description="Basic and acidic residues" evidence="6">
    <location>
        <begin position="119"/>
        <end position="129"/>
    </location>
</feature>
<evidence type="ECO:0000256" key="5">
    <source>
        <dbReference type="ARBA" id="ARBA00022917"/>
    </source>
</evidence>
<comment type="similarity">
    <text evidence="2">Belongs to the EF-1-beta/EF-1-delta family.</text>
</comment>
<dbReference type="PANTHER" id="PTHR11595:SF21">
    <property type="entry name" value="ELONGATION FACTOR 1-BETA"/>
    <property type="match status" value="1"/>
</dbReference>
<dbReference type="FunFam" id="1.20.1050.130:FF:000006">
    <property type="entry name" value="Elongation factor 1-delta 1"/>
    <property type="match status" value="1"/>
</dbReference>
<organism evidence="8 9">
    <name type="scientific">Arabidopsis thaliana</name>
    <name type="common">Mouse-ear cress</name>
    <dbReference type="NCBI Taxonomy" id="3702"/>
    <lineage>
        <taxon>Eukaryota</taxon>
        <taxon>Viridiplantae</taxon>
        <taxon>Streptophyta</taxon>
        <taxon>Embryophyta</taxon>
        <taxon>Tracheophyta</taxon>
        <taxon>Spermatophyta</taxon>
        <taxon>Magnoliopsida</taxon>
        <taxon>eudicotyledons</taxon>
        <taxon>Gunneridae</taxon>
        <taxon>Pentapetalae</taxon>
        <taxon>rosids</taxon>
        <taxon>malvids</taxon>
        <taxon>Brassicales</taxon>
        <taxon>Brassicaceae</taxon>
        <taxon>Camelineae</taxon>
        <taxon>Arabidopsis</taxon>
    </lineage>
</organism>
<dbReference type="EMBL" id="LR881466">
    <property type="protein sequence ID" value="CAD5314070.1"/>
    <property type="molecule type" value="Genomic_DNA"/>
</dbReference>
<dbReference type="GO" id="GO:0003746">
    <property type="term" value="F:translation elongation factor activity"/>
    <property type="evidence" value="ECO:0007669"/>
    <property type="project" value="UniProtKB-KW"/>
</dbReference>
<comment type="subunit">
    <text evidence="3">EF-1 is composed of 4 subunits: alpha, beta (1B-alpha=beta'), delta (1B-beta), and gamma (1B-gamma).</text>
</comment>
<dbReference type="Gene3D" id="1.20.1050.130">
    <property type="match status" value="1"/>
</dbReference>
<dbReference type="CDD" id="cd00292">
    <property type="entry name" value="EF1B"/>
    <property type="match status" value="1"/>
</dbReference>
<feature type="region of interest" description="Disordered" evidence="6">
    <location>
        <begin position="116"/>
        <end position="135"/>
    </location>
</feature>
<dbReference type="InterPro" id="IPR036219">
    <property type="entry name" value="eEF-1beta-like_sf"/>
</dbReference>
<dbReference type="SMART" id="SM00888">
    <property type="entry name" value="EF1_GNE"/>
    <property type="match status" value="1"/>
</dbReference>
<dbReference type="FunFam" id="3.30.70.60:FF:000001">
    <property type="entry name" value="Elongation factor 1-beta 1 like"/>
    <property type="match status" value="1"/>
</dbReference>
<sequence>MAAFPNLNSDAGLKKLDEHLLTRSYITGYQASKDDITVFAALAKPPTSQYVNASRWYNHIDALLRISGVSAEGSGVIVEGSAPITEEAVATPPAADSKDAAADEEDDDDVDLFGEETEEEKKAAEERAASVKASTKKKESGKSSVLIDIKPWDDETDMKKLEEAVKSIQMEGLFWGASKLVPVGYGIKKLQILAVTLLPSTRYEDGESFKECLCSCGLVLLLLLYSVSQVFVDCCFDSVMACHL</sequence>
<dbReference type="InterPro" id="IPR036282">
    <property type="entry name" value="Glutathione-S-Trfase_C_sf"/>
</dbReference>
<gene>
    <name evidence="8" type="ORF">AT9943_LOCUS2531</name>
</gene>
<protein>
    <submittedName>
        <fullName evidence="8">(thale cress) hypothetical protein</fullName>
    </submittedName>
</protein>
<evidence type="ECO:0000256" key="1">
    <source>
        <dbReference type="ARBA" id="ARBA00002937"/>
    </source>
</evidence>
<evidence type="ECO:0000313" key="9">
    <source>
        <dbReference type="Proteomes" id="UP000516314"/>
    </source>
</evidence>
<evidence type="ECO:0000256" key="4">
    <source>
        <dbReference type="ARBA" id="ARBA00022768"/>
    </source>
</evidence>
<dbReference type="SUPFAM" id="SSF54984">
    <property type="entry name" value="eEF-1beta-like"/>
    <property type="match status" value="1"/>
</dbReference>
<dbReference type="InterPro" id="IPR014717">
    <property type="entry name" value="Transl_elong_EF1B/ribsomal_bS6"/>
</dbReference>
<name>A0A7G2E0D9_ARATH</name>
<dbReference type="InterPro" id="IPR014038">
    <property type="entry name" value="EF1B_bsu/dsu_GNE"/>
</dbReference>
<dbReference type="Gene3D" id="3.30.70.60">
    <property type="match status" value="1"/>
</dbReference>
<keyword evidence="4" id="KW-0251">Elongation factor</keyword>
<comment type="function">
    <text evidence="1">EF-1-beta and EF-1-delta stimulate the exchange of GDP bound to EF-1-alpha to GTP.</text>
</comment>
<feature type="region of interest" description="Disordered" evidence="6">
    <location>
        <begin position="85"/>
        <end position="108"/>
    </location>
</feature>
<reference evidence="8 9" key="1">
    <citation type="submission" date="2020-09" db="EMBL/GenBank/DDBJ databases">
        <authorList>
            <person name="Ashkenazy H."/>
        </authorList>
    </citation>
    <scope>NUCLEOTIDE SEQUENCE [LARGE SCALE GENOMIC DNA]</scope>
    <source>
        <strain evidence="9">cv. Cdm-0</strain>
    </source>
</reference>
<evidence type="ECO:0000256" key="3">
    <source>
        <dbReference type="ARBA" id="ARBA00011606"/>
    </source>
</evidence>
<evidence type="ECO:0000259" key="7">
    <source>
        <dbReference type="SMART" id="SM00888"/>
    </source>
</evidence>
<dbReference type="SUPFAM" id="SSF47616">
    <property type="entry name" value="GST C-terminal domain-like"/>
    <property type="match status" value="1"/>
</dbReference>
<dbReference type="GO" id="GO:0005853">
    <property type="term" value="C:eukaryotic translation elongation factor 1 complex"/>
    <property type="evidence" value="ECO:0007669"/>
    <property type="project" value="InterPro"/>
</dbReference>
<dbReference type="InterPro" id="IPR049720">
    <property type="entry name" value="EF1B_bsu/dsu"/>
</dbReference>
<dbReference type="InterPro" id="IPR001326">
    <property type="entry name" value="Transl_elong_EF1B_B/D_CS"/>
</dbReference>
<proteinExistence type="inferred from homology"/>
<dbReference type="PROSITE" id="PS00824">
    <property type="entry name" value="EF1BD_1"/>
    <property type="match status" value="1"/>
</dbReference>
<feature type="domain" description="Translation elongation factor EF1B beta/delta subunit guanine nucleotide exchange" evidence="7">
    <location>
        <begin position="142"/>
        <end position="224"/>
    </location>
</feature>